<name>A0ABU7AVJ5_9TELE</name>
<protein>
    <recommendedName>
        <fullName evidence="3">BESS domain-containing protein</fullName>
    </recommendedName>
</protein>
<comment type="subcellular location">
    <subcellularLocation>
        <location evidence="1">Nucleus</location>
    </subcellularLocation>
</comment>
<reference evidence="4 5" key="1">
    <citation type="submission" date="2021-07" db="EMBL/GenBank/DDBJ databases">
        <authorList>
            <person name="Palmer J.M."/>
        </authorList>
    </citation>
    <scope>NUCLEOTIDE SEQUENCE [LARGE SCALE GENOMIC DNA]</scope>
    <source>
        <strain evidence="4 5">AT_MEX2019</strain>
        <tissue evidence="4">Muscle</tissue>
    </source>
</reference>
<feature type="domain" description="BESS" evidence="3">
    <location>
        <begin position="98"/>
        <end position="137"/>
    </location>
</feature>
<organism evidence="4 5">
    <name type="scientific">Ataeniobius toweri</name>
    <dbReference type="NCBI Taxonomy" id="208326"/>
    <lineage>
        <taxon>Eukaryota</taxon>
        <taxon>Metazoa</taxon>
        <taxon>Chordata</taxon>
        <taxon>Craniata</taxon>
        <taxon>Vertebrata</taxon>
        <taxon>Euteleostomi</taxon>
        <taxon>Actinopterygii</taxon>
        <taxon>Neopterygii</taxon>
        <taxon>Teleostei</taxon>
        <taxon>Neoteleostei</taxon>
        <taxon>Acanthomorphata</taxon>
        <taxon>Ovalentaria</taxon>
        <taxon>Atherinomorphae</taxon>
        <taxon>Cyprinodontiformes</taxon>
        <taxon>Goodeidae</taxon>
        <taxon>Ataeniobius</taxon>
    </lineage>
</organism>
<keyword evidence="5" id="KW-1185">Reference proteome</keyword>
<accession>A0ABU7AVJ5</accession>
<feature type="region of interest" description="Disordered" evidence="2">
    <location>
        <begin position="1"/>
        <end position="83"/>
    </location>
</feature>
<evidence type="ECO:0000313" key="5">
    <source>
        <dbReference type="Proteomes" id="UP001345963"/>
    </source>
</evidence>
<proteinExistence type="predicted"/>
<gene>
    <name evidence="4" type="ORF">ATANTOWER_002461</name>
</gene>
<evidence type="ECO:0000256" key="1">
    <source>
        <dbReference type="PROSITE-ProRule" id="PRU00371"/>
    </source>
</evidence>
<evidence type="ECO:0000256" key="2">
    <source>
        <dbReference type="SAM" id="MobiDB-lite"/>
    </source>
</evidence>
<dbReference type="PROSITE" id="PS51031">
    <property type="entry name" value="BESS"/>
    <property type="match status" value="1"/>
</dbReference>
<evidence type="ECO:0000313" key="4">
    <source>
        <dbReference type="EMBL" id="MED6242287.1"/>
    </source>
</evidence>
<feature type="compositionally biased region" description="Polar residues" evidence="2">
    <location>
        <begin position="9"/>
        <end position="18"/>
    </location>
</feature>
<feature type="compositionally biased region" description="Low complexity" evidence="2">
    <location>
        <begin position="44"/>
        <end position="54"/>
    </location>
</feature>
<dbReference type="Proteomes" id="UP001345963">
    <property type="component" value="Unassembled WGS sequence"/>
</dbReference>
<sequence length="148" mass="16367">MSFLLPYVQPSSSKNSLCPTGGLKGERTGTPLSLADTEERGIMPSSSYSTPSTSGEKRSRSPTETPSRRPATKARSTGTPMEDRIMCLLENLTPTNTHKESSHFALSTVPILTKLSSPRRRRAKREIMRILDDLTDEQEEQQRATVST</sequence>
<keyword evidence="1" id="KW-0539">Nucleus</keyword>
<dbReference type="InterPro" id="IPR004210">
    <property type="entry name" value="BESS_motif"/>
</dbReference>
<dbReference type="EMBL" id="JAHUTI010030754">
    <property type="protein sequence ID" value="MED6242287.1"/>
    <property type="molecule type" value="Genomic_DNA"/>
</dbReference>
<evidence type="ECO:0000259" key="3">
    <source>
        <dbReference type="PROSITE" id="PS51031"/>
    </source>
</evidence>
<comment type="caution">
    <text evidence="4">The sequence shown here is derived from an EMBL/GenBank/DDBJ whole genome shotgun (WGS) entry which is preliminary data.</text>
</comment>